<dbReference type="EMBL" id="CAFBMF010000010">
    <property type="protein sequence ID" value="CAB4890356.1"/>
    <property type="molecule type" value="Genomic_DNA"/>
</dbReference>
<gene>
    <name evidence="1" type="ORF">UFOPK2658_00379</name>
    <name evidence="2" type="ORF">UFOPK3004_00202</name>
    <name evidence="3" type="ORF">UFOPK3304_00469</name>
    <name evidence="4" type="ORF">UFOPK3494_00300</name>
</gene>
<proteinExistence type="predicted"/>
<dbReference type="EMBL" id="CAEZYH010000008">
    <property type="protein sequence ID" value="CAB4710594.1"/>
    <property type="molecule type" value="Genomic_DNA"/>
</dbReference>
<reference evidence="3" key="1">
    <citation type="submission" date="2020-05" db="EMBL/GenBank/DDBJ databases">
        <authorList>
            <person name="Chiriac C."/>
            <person name="Salcher M."/>
            <person name="Ghai R."/>
            <person name="Kavagutti S V."/>
        </authorList>
    </citation>
    <scope>NUCLEOTIDE SEQUENCE</scope>
</reference>
<protein>
    <submittedName>
        <fullName evidence="3">Unannotated protein</fullName>
    </submittedName>
</protein>
<accession>A0A6J7CYN4</accession>
<evidence type="ECO:0000313" key="1">
    <source>
        <dbReference type="EMBL" id="CAB4710594.1"/>
    </source>
</evidence>
<name>A0A6J7CYN4_9ZZZZ</name>
<dbReference type="AlphaFoldDB" id="A0A6J7CYN4"/>
<organism evidence="3">
    <name type="scientific">freshwater metagenome</name>
    <dbReference type="NCBI Taxonomy" id="449393"/>
    <lineage>
        <taxon>unclassified sequences</taxon>
        <taxon>metagenomes</taxon>
        <taxon>ecological metagenomes</taxon>
    </lineage>
</organism>
<evidence type="ECO:0000313" key="2">
    <source>
        <dbReference type="EMBL" id="CAB4793644.1"/>
    </source>
</evidence>
<dbReference type="EMBL" id="CAFAAL010000008">
    <property type="protein sequence ID" value="CAB4793644.1"/>
    <property type="molecule type" value="Genomic_DNA"/>
</dbReference>
<dbReference type="EMBL" id="CAFBLJ010000016">
    <property type="protein sequence ID" value="CAB4861269.1"/>
    <property type="molecule type" value="Genomic_DNA"/>
</dbReference>
<evidence type="ECO:0000313" key="4">
    <source>
        <dbReference type="EMBL" id="CAB4890356.1"/>
    </source>
</evidence>
<sequence>MTDWVLYPNSDSSDAEFETITWNDLSTDEVPANYFGEGVFELPTKFETELCISWYLLHNADDIYRVEFPRMLSIPGGPTILRFDAEDEYLTALICQSRDQTMCLQSWLNGEANIDNESDEFFSLIGQTDYPVREVLAFIGSGLLDDVEPMYIQQQSNEGKVPVYSSALFDPAFYNFDANLDVRTYAHSAVSVATFLGPDVWEKLLPFCFEGSIAQKIQNDEPSYRQRWEELVAQAEAIAPEWEARLNGNAEPYVEDFSGVEIIWGLDTSGKEFFLGESGHINAVLAEKDLLEILAHCGSWSLAKEKLGIQKINEVASGLLDSLWDSHREENVFDDHGRPTGWLPDSLIDLGDEYWEYWAQVRDPNSQGAPNPFYECGSGGSNMMRGDFWSWSVDDLPQLTQIASELGCKFTQRQDLFEQIIDWR</sequence>
<evidence type="ECO:0000313" key="3">
    <source>
        <dbReference type="EMBL" id="CAB4861269.1"/>
    </source>
</evidence>